<dbReference type="PROSITE" id="PS01125">
    <property type="entry name" value="ROK"/>
    <property type="match status" value="1"/>
</dbReference>
<dbReference type="Pfam" id="PF00480">
    <property type="entry name" value="ROK"/>
    <property type="match status" value="1"/>
</dbReference>
<evidence type="ECO:0000256" key="12">
    <source>
        <dbReference type="ARBA" id="ARBA00048451"/>
    </source>
</evidence>
<dbReference type="GO" id="GO:0008865">
    <property type="term" value="F:fructokinase activity"/>
    <property type="evidence" value="ECO:0007669"/>
    <property type="project" value="UniProtKB-EC"/>
</dbReference>
<evidence type="ECO:0000256" key="3">
    <source>
        <dbReference type="ARBA" id="ARBA00022679"/>
    </source>
</evidence>
<accession>A0A3G9J1S6</accession>
<dbReference type="Gene3D" id="3.30.420.40">
    <property type="match status" value="2"/>
</dbReference>
<organism evidence="13 14">
    <name type="scientific">Intestinibaculum porci</name>
    <dbReference type="NCBI Taxonomy" id="2487118"/>
    <lineage>
        <taxon>Bacteria</taxon>
        <taxon>Bacillati</taxon>
        <taxon>Bacillota</taxon>
        <taxon>Erysipelotrichia</taxon>
        <taxon>Erysipelotrichales</taxon>
        <taxon>Erysipelotrichaceae</taxon>
        <taxon>Intestinibaculum</taxon>
    </lineage>
</organism>
<dbReference type="InParanoid" id="A0A3G9J1S6"/>
<keyword evidence="5" id="KW-0547">Nucleotide-binding</keyword>
<proteinExistence type="inferred from homology"/>
<evidence type="ECO:0000256" key="8">
    <source>
        <dbReference type="ARBA" id="ARBA00022840"/>
    </source>
</evidence>
<comment type="similarity">
    <text evidence="2">Belongs to the ROK (NagC/XylR) family.</text>
</comment>
<dbReference type="InterPro" id="IPR049874">
    <property type="entry name" value="ROK_cs"/>
</dbReference>
<keyword evidence="8" id="KW-0067">ATP-binding</keyword>
<keyword evidence="6 13" id="KW-0418">Kinase</keyword>
<dbReference type="GO" id="GO:0005524">
    <property type="term" value="F:ATP binding"/>
    <property type="evidence" value="ECO:0007669"/>
    <property type="project" value="UniProtKB-KW"/>
</dbReference>
<dbReference type="InterPro" id="IPR051804">
    <property type="entry name" value="Carb_Metab_Reg_Kinase/Isom"/>
</dbReference>
<evidence type="ECO:0000256" key="6">
    <source>
        <dbReference type="ARBA" id="ARBA00022777"/>
    </source>
</evidence>
<keyword evidence="10" id="KW-0119">Carbohydrate metabolism</keyword>
<dbReference type="AlphaFoldDB" id="A0A3G9J1S6"/>
<evidence type="ECO:0000313" key="13">
    <source>
        <dbReference type="EMBL" id="BBH25137.1"/>
    </source>
</evidence>
<evidence type="ECO:0000256" key="10">
    <source>
        <dbReference type="ARBA" id="ARBA00023277"/>
    </source>
</evidence>
<comment type="catalytic activity">
    <reaction evidence="12">
        <text>D-fructose + ATP = D-fructose 6-phosphate + ADP + H(+)</text>
        <dbReference type="Rhea" id="RHEA:16125"/>
        <dbReference type="ChEBI" id="CHEBI:15378"/>
        <dbReference type="ChEBI" id="CHEBI:30616"/>
        <dbReference type="ChEBI" id="CHEBI:37721"/>
        <dbReference type="ChEBI" id="CHEBI:61527"/>
        <dbReference type="ChEBI" id="CHEBI:456216"/>
        <dbReference type="EC" id="2.7.1.4"/>
    </reaction>
</comment>
<gene>
    <name evidence="13" type="primary">gmuE</name>
    <name evidence="13" type="ORF">SG0102_00710</name>
</gene>
<dbReference type="InterPro" id="IPR043129">
    <property type="entry name" value="ATPase_NBD"/>
</dbReference>
<dbReference type="FunFam" id="3.30.420.40:FF:000153">
    <property type="entry name" value="Putative fructokinase"/>
    <property type="match status" value="1"/>
</dbReference>
<evidence type="ECO:0000256" key="5">
    <source>
        <dbReference type="ARBA" id="ARBA00022741"/>
    </source>
</evidence>
<evidence type="ECO:0000256" key="4">
    <source>
        <dbReference type="ARBA" id="ARBA00022723"/>
    </source>
</evidence>
<dbReference type="EC" id="2.7.1.4" evidence="11"/>
<evidence type="ECO:0000256" key="9">
    <source>
        <dbReference type="ARBA" id="ARBA00022842"/>
    </source>
</evidence>
<dbReference type="KEGG" id="ebm:SG0102_00710"/>
<comment type="cofactor">
    <cofactor evidence="1">
        <name>Mg(2+)</name>
        <dbReference type="ChEBI" id="CHEBI:18420"/>
    </cofactor>
</comment>
<keyword evidence="14" id="KW-1185">Reference proteome</keyword>
<dbReference type="FunCoup" id="A0A3G9J1S6">
    <property type="interactions" value="60"/>
</dbReference>
<dbReference type="Proteomes" id="UP000268059">
    <property type="component" value="Chromosome"/>
</dbReference>
<evidence type="ECO:0000256" key="7">
    <source>
        <dbReference type="ARBA" id="ARBA00022833"/>
    </source>
</evidence>
<keyword evidence="7" id="KW-0862">Zinc</keyword>
<dbReference type="PANTHER" id="PTHR42742:SF3">
    <property type="entry name" value="FRUCTOKINASE"/>
    <property type="match status" value="1"/>
</dbReference>
<dbReference type="GO" id="GO:0046872">
    <property type="term" value="F:metal ion binding"/>
    <property type="evidence" value="ECO:0007669"/>
    <property type="project" value="UniProtKB-KW"/>
</dbReference>
<dbReference type="RefSeq" id="WP_125118113.1">
    <property type="nucleotide sequence ID" value="NZ_AP019309.1"/>
</dbReference>
<reference evidence="13 14" key="1">
    <citation type="submission" date="2018-11" db="EMBL/GenBank/DDBJ databases">
        <title>Novel Erysipelotrichaceae bacterium isolated from small intestine of a swine.</title>
        <authorList>
            <person name="Kim J.S."/>
            <person name="Choe H."/>
            <person name="Lee Y.R."/>
            <person name="Kim K.M."/>
            <person name="Park D.S."/>
        </authorList>
    </citation>
    <scope>NUCLEOTIDE SEQUENCE [LARGE SCALE GENOMIC DNA]</scope>
    <source>
        <strain evidence="13 14">SG0102</strain>
    </source>
</reference>
<keyword evidence="9" id="KW-0460">Magnesium</keyword>
<dbReference type="PANTHER" id="PTHR42742">
    <property type="entry name" value="TRANSCRIPTIONAL REPRESSOR MPRA"/>
    <property type="match status" value="1"/>
</dbReference>
<protein>
    <recommendedName>
        <fullName evidence="11">fructokinase</fullName>
        <ecNumber evidence="11">2.7.1.4</ecNumber>
    </recommendedName>
</protein>
<dbReference type="OrthoDB" id="9783435at2"/>
<evidence type="ECO:0000313" key="14">
    <source>
        <dbReference type="Proteomes" id="UP000268059"/>
    </source>
</evidence>
<dbReference type="FunFam" id="3.30.420.40:FF:000136">
    <property type="entry name" value="Putative fructokinase"/>
    <property type="match status" value="1"/>
</dbReference>
<evidence type="ECO:0000256" key="2">
    <source>
        <dbReference type="ARBA" id="ARBA00006479"/>
    </source>
</evidence>
<dbReference type="EMBL" id="AP019309">
    <property type="protein sequence ID" value="BBH25137.1"/>
    <property type="molecule type" value="Genomic_DNA"/>
</dbReference>
<dbReference type="CDD" id="cd24067">
    <property type="entry name" value="ASKHA_NBD_ROK_BsFRK-like"/>
    <property type="match status" value="1"/>
</dbReference>
<keyword evidence="4" id="KW-0479">Metal-binding</keyword>
<name>A0A3G9J1S6_9FIRM</name>
<evidence type="ECO:0000256" key="11">
    <source>
        <dbReference type="ARBA" id="ARBA00038887"/>
    </source>
</evidence>
<evidence type="ECO:0000256" key="1">
    <source>
        <dbReference type="ARBA" id="ARBA00001946"/>
    </source>
</evidence>
<dbReference type="SUPFAM" id="SSF53067">
    <property type="entry name" value="Actin-like ATPase domain"/>
    <property type="match status" value="1"/>
</dbReference>
<sequence>MKLGAIEGGGTKFVVGVGDENGQVLDRASFPTTTPEETMQKCVDYFKDKDVEAIGFGCFGPIDPDPKSPTYGYVTTTPKPGWGHYNVVGDLKRAFPDTPIGFDTDVNGACLGEVFFGAAKGLDSAVYFTIGTGIGGGAYVEGHLLHGLVHPEMGHVKLVVRDDDPYKGKCPYHGTCFEGLCSGPAIEERWGISAKELAPDHPAWDLEAWYIGQAMANVVLTLSPKKIILGGGVMHQSHLFPRILKYMREDLNGYIQNDAVLHDDHYIVWPKLGDNAGLCGSLALAVDALKK</sequence>
<keyword evidence="3" id="KW-0808">Transferase</keyword>
<dbReference type="InterPro" id="IPR000600">
    <property type="entry name" value="ROK"/>
</dbReference>